<comment type="caution">
    <text evidence="1">The sequence shown here is derived from an EMBL/GenBank/DDBJ whole genome shotgun (WGS) entry which is preliminary data.</text>
</comment>
<organism evidence="1 2">
    <name type="scientific">Paramarasmius palmivorus</name>
    <dbReference type="NCBI Taxonomy" id="297713"/>
    <lineage>
        <taxon>Eukaryota</taxon>
        <taxon>Fungi</taxon>
        <taxon>Dikarya</taxon>
        <taxon>Basidiomycota</taxon>
        <taxon>Agaricomycotina</taxon>
        <taxon>Agaricomycetes</taxon>
        <taxon>Agaricomycetidae</taxon>
        <taxon>Agaricales</taxon>
        <taxon>Marasmiineae</taxon>
        <taxon>Marasmiaceae</taxon>
        <taxon>Paramarasmius</taxon>
    </lineage>
</organism>
<dbReference type="AlphaFoldDB" id="A0AAW0DT18"/>
<accession>A0AAW0DT18</accession>
<gene>
    <name evidence="1" type="ORF">VNI00_003662</name>
</gene>
<dbReference type="Proteomes" id="UP001383192">
    <property type="component" value="Unassembled WGS sequence"/>
</dbReference>
<evidence type="ECO:0000313" key="1">
    <source>
        <dbReference type="EMBL" id="KAK7054464.1"/>
    </source>
</evidence>
<keyword evidence="2" id="KW-1185">Reference proteome</keyword>
<name>A0AAW0DT18_9AGAR</name>
<protein>
    <submittedName>
        <fullName evidence="1">Uncharacterized protein</fullName>
    </submittedName>
</protein>
<sequence length="317" mass="36181">MLGPNFDVPKAGECLEQLAKARTENNFTMNQLARFAKGLEFRDANTDVHQTGTRECLTWRITSQSAEGNSEETVFTVQGIIVQCDLPPILRGFGKHTTARNIQQRVVITGLDQPTFLSAIEGLNRVNMFLRRHIREDTLPEIHSNAGDHYTIEVTNRYFTSQRFAANETHVPFPESVDPKGHLERLKTATFIHTTENDVSYYERTVSDNGKQKFKEIDPSRFRAGDIVEIQLTLTLAETQSKSNSVRQTKENETKYKTRLVLRGITMLDSRFSEAIRLPAVYAKPHGTSLKRKIGYFAEEELQTQEDLKRMAIDSRQ</sequence>
<reference evidence="1 2" key="1">
    <citation type="submission" date="2024-01" db="EMBL/GenBank/DDBJ databases">
        <title>A draft genome for a cacao thread blight-causing isolate of Paramarasmius palmivorus.</title>
        <authorList>
            <person name="Baruah I.K."/>
            <person name="Bukari Y."/>
            <person name="Amoako-Attah I."/>
            <person name="Meinhardt L.W."/>
            <person name="Bailey B.A."/>
            <person name="Cohen S.P."/>
        </authorList>
    </citation>
    <scope>NUCLEOTIDE SEQUENCE [LARGE SCALE GENOMIC DNA]</scope>
    <source>
        <strain evidence="1 2">GH-12</strain>
    </source>
</reference>
<proteinExistence type="predicted"/>
<evidence type="ECO:0000313" key="2">
    <source>
        <dbReference type="Proteomes" id="UP001383192"/>
    </source>
</evidence>
<dbReference type="EMBL" id="JAYKXP010000009">
    <property type="protein sequence ID" value="KAK7054464.1"/>
    <property type="molecule type" value="Genomic_DNA"/>
</dbReference>